<evidence type="ECO:0000256" key="1">
    <source>
        <dbReference type="ARBA" id="ARBA00023125"/>
    </source>
</evidence>
<keyword evidence="1 3" id="KW-0238">DNA-binding</keyword>
<dbReference type="Pfam" id="PF00436">
    <property type="entry name" value="SSB"/>
    <property type="match status" value="1"/>
</dbReference>
<reference evidence="3" key="1">
    <citation type="submission" date="2018-06" db="EMBL/GenBank/DDBJ databases">
        <authorList>
            <person name="Zhirakovskaya E."/>
        </authorList>
    </citation>
    <scope>NUCLEOTIDE SEQUENCE</scope>
</reference>
<feature type="region of interest" description="Disordered" evidence="2">
    <location>
        <begin position="104"/>
        <end position="133"/>
    </location>
</feature>
<name>A0A3B0V5R1_9ZZZZ</name>
<dbReference type="GO" id="GO:0003697">
    <property type="term" value="F:single-stranded DNA binding"/>
    <property type="evidence" value="ECO:0007669"/>
    <property type="project" value="InterPro"/>
</dbReference>
<dbReference type="PIRSF" id="PIRSF002070">
    <property type="entry name" value="SSB"/>
    <property type="match status" value="1"/>
</dbReference>
<feature type="compositionally biased region" description="Acidic residues" evidence="2">
    <location>
        <begin position="124"/>
        <end position="133"/>
    </location>
</feature>
<dbReference type="CDD" id="cd04496">
    <property type="entry name" value="SSB_OBF"/>
    <property type="match status" value="1"/>
</dbReference>
<dbReference type="PROSITE" id="PS50935">
    <property type="entry name" value="SSB"/>
    <property type="match status" value="1"/>
</dbReference>
<dbReference type="PANTHER" id="PTHR10302:SF27">
    <property type="entry name" value="SINGLE-STRANDED DNA-BINDING PROTEIN"/>
    <property type="match status" value="1"/>
</dbReference>
<dbReference type="GO" id="GO:0006260">
    <property type="term" value="P:DNA replication"/>
    <property type="evidence" value="ECO:0007669"/>
    <property type="project" value="InterPro"/>
</dbReference>
<dbReference type="InterPro" id="IPR011344">
    <property type="entry name" value="ssDNA-bd"/>
</dbReference>
<dbReference type="NCBIfam" id="TIGR00621">
    <property type="entry name" value="ssb"/>
    <property type="match status" value="1"/>
</dbReference>
<proteinExistence type="inferred from homology"/>
<dbReference type="HAMAP" id="MF_00984">
    <property type="entry name" value="SSB"/>
    <property type="match status" value="1"/>
</dbReference>
<evidence type="ECO:0000256" key="2">
    <source>
        <dbReference type="SAM" id="MobiDB-lite"/>
    </source>
</evidence>
<dbReference type="InterPro" id="IPR012340">
    <property type="entry name" value="NA-bd_OB-fold"/>
</dbReference>
<dbReference type="Gene3D" id="2.40.50.140">
    <property type="entry name" value="Nucleic acid-binding proteins"/>
    <property type="match status" value="1"/>
</dbReference>
<dbReference type="SUPFAM" id="SSF50249">
    <property type="entry name" value="Nucleic acid-binding proteins"/>
    <property type="match status" value="1"/>
</dbReference>
<dbReference type="EMBL" id="UOEW01000214">
    <property type="protein sequence ID" value="VAW38905.1"/>
    <property type="molecule type" value="Genomic_DNA"/>
</dbReference>
<organism evidence="3">
    <name type="scientific">hydrothermal vent metagenome</name>
    <dbReference type="NCBI Taxonomy" id="652676"/>
    <lineage>
        <taxon>unclassified sequences</taxon>
        <taxon>metagenomes</taxon>
        <taxon>ecological metagenomes</taxon>
    </lineage>
</organism>
<sequence>MGSVNKWIGIGNLTRDPETRTTKEGKDVTNFAIACNEKWGGEDKVEYVNIVAWGKLAVICAEYLSKGKQVYIEGRLQQRVWEDKEGNQRYTTEIVVNSMVMLGGKDQSSNQRQGRDSKSPASNDDFDDSELPF</sequence>
<dbReference type="AlphaFoldDB" id="A0A3B0V5R1"/>
<evidence type="ECO:0000313" key="3">
    <source>
        <dbReference type="EMBL" id="VAW38905.1"/>
    </source>
</evidence>
<protein>
    <submittedName>
        <fullName evidence="3">Single-stranded DNA-binding protein</fullName>
    </submittedName>
</protein>
<dbReference type="InterPro" id="IPR000424">
    <property type="entry name" value="Primosome_PriB/ssb"/>
</dbReference>
<accession>A0A3B0V5R1</accession>
<dbReference type="PANTHER" id="PTHR10302">
    <property type="entry name" value="SINGLE-STRANDED DNA-BINDING PROTEIN"/>
    <property type="match status" value="1"/>
</dbReference>
<gene>
    <name evidence="3" type="ORF">MNBD_GAMMA01-1303</name>
</gene>
<dbReference type="GO" id="GO:0009295">
    <property type="term" value="C:nucleoid"/>
    <property type="evidence" value="ECO:0007669"/>
    <property type="project" value="TreeGrafter"/>
</dbReference>